<proteinExistence type="predicted"/>
<keyword evidence="2" id="KW-1185">Reference proteome</keyword>
<dbReference type="RefSeq" id="WP_073314256.1">
    <property type="nucleotide sequence ID" value="NZ_FQYP01000001.1"/>
</dbReference>
<dbReference type="EMBL" id="FQYP01000001">
    <property type="protein sequence ID" value="SHI49439.1"/>
    <property type="molecule type" value="Genomic_DNA"/>
</dbReference>
<organism evidence="1 2">
    <name type="scientific">Aquimarina spongiae</name>
    <dbReference type="NCBI Taxonomy" id="570521"/>
    <lineage>
        <taxon>Bacteria</taxon>
        <taxon>Pseudomonadati</taxon>
        <taxon>Bacteroidota</taxon>
        <taxon>Flavobacteriia</taxon>
        <taxon>Flavobacteriales</taxon>
        <taxon>Flavobacteriaceae</taxon>
        <taxon>Aquimarina</taxon>
    </lineage>
</organism>
<dbReference type="Proteomes" id="UP000184432">
    <property type="component" value="Unassembled WGS sequence"/>
</dbReference>
<gene>
    <name evidence="1" type="ORF">SAMN04488508_101893</name>
</gene>
<dbReference type="OrthoDB" id="1144359at2"/>
<protein>
    <recommendedName>
        <fullName evidence="3">SpoIIAA-like</fullName>
    </recommendedName>
</protein>
<reference evidence="2" key="1">
    <citation type="submission" date="2016-11" db="EMBL/GenBank/DDBJ databases">
        <authorList>
            <person name="Varghese N."/>
            <person name="Submissions S."/>
        </authorList>
    </citation>
    <scope>NUCLEOTIDE SEQUENCE [LARGE SCALE GENOMIC DNA]</scope>
    <source>
        <strain evidence="2">DSM 22623</strain>
    </source>
</reference>
<evidence type="ECO:0000313" key="1">
    <source>
        <dbReference type="EMBL" id="SHI49439.1"/>
    </source>
</evidence>
<evidence type="ECO:0008006" key="3">
    <source>
        <dbReference type="Google" id="ProtNLM"/>
    </source>
</evidence>
<name>A0A1M6BL45_9FLAO</name>
<sequence>MIKSYTLDFCTLEIHDDYVLAVMNEGITVDKQNNAVLIEIAESHFDTPFVYITHRIHSYSVDPIVYIRTAQIKQLKGFAVVSKDPVQKTQTTYEKTFFNKEFWHFETMEDALKWKNKLLKKG</sequence>
<accession>A0A1M6BL45</accession>
<evidence type="ECO:0000313" key="2">
    <source>
        <dbReference type="Proteomes" id="UP000184432"/>
    </source>
</evidence>
<dbReference type="STRING" id="570521.SAMN04488508_101893"/>
<dbReference type="AlphaFoldDB" id="A0A1M6BL45"/>